<evidence type="ECO:0000256" key="4">
    <source>
        <dbReference type="ARBA" id="ARBA00023157"/>
    </source>
</evidence>
<organism evidence="10">
    <name type="scientific">Anisakis simplex</name>
    <name type="common">Herring worm</name>
    <dbReference type="NCBI Taxonomy" id="6269"/>
    <lineage>
        <taxon>Eukaryota</taxon>
        <taxon>Metazoa</taxon>
        <taxon>Ecdysozoa</taxon>
        <taxon>Nematoda</taxon>
        <taxon>Chromadorea</taxon>
        <taxon>Rhabditida</taxon>
        <taxon>Spirurina</taxon>
        <taxon>Ascaridomorpha</taxon>
        <taxon>Ascaridoidea</taxon>
        <taxon>Anisakidae</taxon>
        <taxon>Anisakis</taxon>
        <taxon>Anisakis simplex complex</taxon>
    </lineage>
</organism>
<evidence type="ECO:0000256" key="5">
    <source>
        <dbReference type="SAM" id="MobiDB-lite"/>
    </source>
</evidence>
<dbReference type="SMART" id="SM00369">
    <property type="entry name" value="LRR_TYP"/>
    <property type="match status" value="5"/>
</dbReference>
<feature type="domain" description="Ig-like" evidence="7">
    <location>
        <begin position="364"/>
        <end position="484"/>
    </location>
</feature>
<dbReference type="InterPro" id="IPR007110">
    <property type="entry name" value="Ig-like_dom"/>
</dbReference>
<evidence type="ECO:0000256" key="2">
    <source>
        <dbReference type="ARBA" id="ARBA00022729"/>
    </source>
</evidence>
<proteinExistence type="predicted"/>
<dbReference type="PROSITE" id="PS50835">
    <property type="entry name" value="IG_LIKE"/>
    <property type="match status" value="1"/>
</dbReference>
<dbReference type="InterPro" id="IPR013783">
    <property type="entry name" value="Ig-like_fold"/>
</dbReference>
<dbReference type="SUPFAM" id="SSF52058">
    <property type="entry name" value="L domain-like"/>
    <property type="match status" value="1"/>
</dbReference>
<dbReference type="InterPro" id="IPR001611">
    <property type="entry name" value="Leu-rich_rpt"/>
</dbReference>
<evidence type="ECO:0000256" key="6">
    <source>
        <dbReference type="SAM" id="SignalP"/>
    </source>
</evidence>
<dbReference type="PANTHER" id="PTHR24366:SF96">
    <property type="entry name" value="LEUCINE RICH REPEAT CONTAINING 53"/>
    <property type="match status" value="1"/>
</dbReference>
<dbReference type="AlphaFoldDB" id="A0A0M3JXP6"/>
<dbReference type="PROSITE" id="PS51450">
    <property type="entry name" value="LRR"/>
    <property type="match status" value="1"/>
</dbReference>
<keyword evidence="1" id="KW-0433">Leucine-rich repeat</keyword>
<evidence type="ECO:0000313" key="9">
    <source>
        <dbReference type="Proteomes" id="UP000267096"/>
    </source>
</evidence>
<dbReference type="Proteomes" id="UP000267096">
    <property type="component" value="Unassembled WGS sequence"/>
</dbReference>
<evidence type="ECO:0000256" key="3">
    <source>
        <dbReference type="ARBA" id="ARBA00022737"/>
    </source>
</evidence>
<evidence type="ECO:0000313" key="8">
    <source>
        <dbReference type="EMBL" id="VDK47735.1"/>
    </source>
</evidence>
<dbReference type="Pfam" id="PF13855">
    <property type="entry name" value="LRR_8"/>
    <property type="match status" value="2"/>
</dbReference>
<protein>
    <submittedName>
        <fullName evidence="10">Ig-like domain-containing protein</fullName>
    </submittedName>
</protein>
<keyword evidence="4" id="KW-1015">Disulfide bond</keyword>
<dbReference type="InterPro" id="IPR032675">
    <property type="entry name" value="LRR_dom_sf"/>
</dbReference>
<evidence type="ECO:0000313" key="10">
    <source>
        <dbReference type="WBParaSite" id="ASIM_0001313401-mRNA-1"/>
    </source>
</evidence>
<dbReference type="EMBL" id="UYRR01031216">
    <property type="protein sequence ID" value="VDK47735.1"/>
    <property type="molecule type" value="Genomic_DNA"/>
</dbReference>
<sequence>MFKLVVLTLLIEVQSKQTDHCPRGCSCVDNAEVFCPSSAAVDQIFTIAFGDHFRSRLRKLSIVNNSIPNPVPLPLFDHLQYLDLSSNGIKSFNTPAQSIYPTVTTLILRANKFRVLKRDAFLMFPNVELIDLSHNELSNIDWEAFRLFKLKRLSLAYNNLLSAVNFANNMIRRFDYDSFSTLYQIEMIDLSFNELSAIPGGDLRQFIGLRTLHLDGNYFDRIADGDFVLPALQELTISKCLSLRLVERNAFSLLPSLRRLDLSANVNLVFISPHLFSKNITLHSFNVSKAALQTVSESVMASTSHINLSGNKLKCECIKNTVGLYNNRISDRDQAECSTLSGASKRLADLRSVNENCTLEAILPFGDSLITSVGEMFSMYCASQQVTDIVSWTFPNGTQITADPAAVASSTKFLDINEFININPLQITAYPRYQFSTQIFTLKPRISVTTEQLRFEATFAEDSGEYRCSVRRGSQVSHRTIQLNVISPTITLYALEVRLAGQFAKLPSTGPKKIVCNSIFNAELQLDLPARPVHATDRIHLLLHVKDATGLASRTIQLSLHNPWFSYNVMRLKPNQNYTFCLCYSMQEYGKERTLYETCADLITSPNMSFFDSLNLPTSRMNQSISGQSFLSSASSTAHEPPFSVTYENQLPISLNHTVTICRNESNTASSTGRRGTVSNDRLIAEDMAL</sequence>
<dbReference type="InterPro" id="IPR036179">
    <property type="entry name" value="Ig-like_dom_sf"/>
</dbReference>
<feature type="chain" id="PRO_5043121086" evidence="6">
    <location>
        <begin position="16"/>
        <end position="690"/>
    </location>
</feature>
<dbReference type="InterPro" id="IPR003599">
    <property type="entry name" value="Ig_sub"/>
</dbReference>
<reference evidence="8 9" key="2">
    <citation type="submission" date="2018-11" db="EMBL/GenBank/DDBJ databases">
        <authorList>
            <consortium name="Pathogen Informatics"/>
        </authorList>
    </citation>
    <scope>NUCLEOTIDE SEQUENCE [LARGE SCALE GENOMIC DNA]</scope>
</reference>
<keyword evidence="9" id="KW-1185">Reference proteome</keyword>
<dbReference type="OrthoDB" id="676979at2759"/>
<keyword evidence="2 6" id="KW-0732">Signal</keyword>
<dbReference type="Gene3D" id="2.60.40.10">
    <property type="entry name" value="Immunoglobulins"/>
    <property type="match status" value="1"/>
</dbReference>
<dbReference type="SMART" id="SM00409">
    <property type="entry name" value="IG"/>
    <property type="match status" value="1"/>
</dbReference>
<feature type="compositionally biased region" description="Polar residues" evidence="5">
    <location>
        <begin position="666"/>
        <end position="680"/>
    </location>
</feature>
<dbReference type="SUPFAM" id="SSF48726">
    <property type="entry name" value="Immunoglobulin"/>
    <property type="match status" value="1"/>
</dbReference>
<gene>
    <name evidence="8" type="ORF">ASIM_LOCUS12600</name>
</gene>
<dbReference type="PANTHER" id="PTHR24366">
    <property type="entry name" value="IG(IMMUNOGLOBULIN) AND LRR(LEUCINE RICH REPEAT) DOMAINS"/>
    <property type="match status" value="1"/>
</dbReference>
<name>A0A0M3JXP6_ANISI</name>
<keyword evidence="3" id="KW-0677">Repeat</keyword>
<feature type="signal peptide" evidence="6">
    <location>
        <begin position="1"/>
        <end position="15"/>
    </location>
</feature>
<dbReference type="Gene3D" id="3.80.10.10">
    <property type="entry name" value="Ribonuclease Inhibitor"/>
    <property type="match status" value="2"/>
</dbReference>
<evidence type="ECO:0000259" key="7">
    <source>
        <dbReference type="PROSITE" id="PS50835"/>
    </source>
</evidence>
<dbReference type="WBParaSite" id="ASIM_0001313401-mRNA-1">
    <property type="protein sequence ID" value="ASIM_0001313401-mRNA-1"/>
    <property type="gene ID" value="ASIM_0001313401"/>
</dbReference>
<feature type="region of interest" description="Disordered" evidence="5">
    <location>
        <begin position="666"/>
        <end position="690"/>
    </location>
</feature>
<dbReference type="InterPro" id="IPR003591">
    <property type="entry name" value="Leu-rich_rpt_typical-subtyp"/>
</dbReference>
<evidence type="ECO:0000256" key="1">
    <source>
        <dbReference type="ARBA" id="ARBA00022614"/>
    </source>
</evidence>
<accession>A0A0M3JXP6</accession>
<reference evidence="10" key="1">
    <citation type="submission" date="2017-02" db="UniProtKB">
        <authorList>
            <consortium name="WormBaseParasite"/>
        </authorList>
    </citation>
    <scope>IDENTIFICATION</scope>
</reference>